<dbReference type="OrthoDB" id="7607804at2759"/>
<keyword evidence="3" id="KW-1185">Reference proteome</keyword>
<evidence type="ECO:0000313" key="3">
    <source>
        <dbReference type="Proteomes" id="UP000314294"/>
    </source>
</evidence>
<sequence>MKVVRRAKCNRGNTSVGSMPGALVIQTRSSLWYLQSLLNLAQHAFFKQPHDVRSELRLRPSVVRSEPSARCTMPGSVSAARMNVSRPIIPNWSVTMPMGMLVTRPATETQSLDPELDLDPDPPAGFLRDPPSAPHRAELLSPGNLGPSALEEAGFPDEFRF</sequence>
<dbReference type="Proteomes" id="UP000314294">
    <property type="component" value="Unassembled WGS sequence"/>
</dbReference>
<dbReference type="AlphaFoldDB" id="A0A4Z2G0H6"/>
<dbReference type="EMBL" id="SRLO01000779">
    <property type="protein sequence ID" value="TNN46660.1"/>
    <property type="molecule type" value="Genomic_DNA"/>
</dbReference>
<evidence type="ECO:0000256" key="1">
    <source>
        <dbReference type="SAM" id="MobiDB-lite"/>
    </source>
</evidence>
<proteinExistence type="predicted"/>
<name>A0A4Z2G0H6_9TELE</name>
<reference evidence="2 3" key="1">
    <citation type="submission" date="2019-03" db="EMBL/GenBank/DDBJ databases">
        <title>First draft genome of Liparis tanakae, snailfish: a comprehensive survey of snailfish specific genes.</title>
        <authorList>
            <person name="Kim W."/>
            <person name="Song I."/>
            <person name="Jeong J.-H."/>
            <person name="Kim D."/>
            <person name="Kim S."/>
            <person name="Ryu S."/>
            <person name="Song J.Y."/>
            <person name="Lee S.K."/>
        </authorList>
    </citation>
    <scope>NUCLEOTIDE SEQUENCE [LARGE SCALE GENOMIC DNA]</scope>
    <source>
        <tissue evidence="2">Muscle</tissue>
    </source>
</reference>
<accession>A0A4Z2G0H6</accession>
<evidence type="ECO:0000313" key="2">
    <source>
        <dbReference type="EMBL" id="TNN46660.1"/>
    </source>
</evidence>
<gene>
    <name evidence="2" type="ORF">EYF80_043129</name>
</gene>
<protein>
    <submittedName>
        <fullName evidence="2">Uncharacterized protein</fullName>
    </submittedName>
</protein>
<comment type="caution">
    <text evidence="2">The sequence shown here is derived from an EMBL/GenBank/DDBJ whole genome shotgun (WGS) entry which is preliminary data.</text>
</comment>
<feature type="region of interest" description="Disordered" evidence="1">
    <location>
        <begin position="107"/>
        <end position="161"/>
    </location>
</feature>
<organism evidence="2 3">
    <name type="scientific">Liparis tanakae</name>
    <name type="common">Tanaka's snailfish</name>
    <dbReference type="NCBI Taxonomy" id="230148"/>
    <lineage>
        <taxon>Eukaryota</taxon>
        <taxon>Metazoa</taxon>
        <taxon>Chordata</taxon>
        <taxon>Craniata</taxon>
        <taxon>Vertebrata</taxon>
        <taxon>Euteleostomi</taxon>
        <taxon>Actinopterygii</taxon>
        <taxon>Neopterygii</taxon>
        <taxon>Teleostei</taxon>
        <taxon>Neoteleostei</taxon>
        <taxon>Acanthomorphata</taxon>
        <taxon>Eupercaria</taxon>
        <taxon>Perciformes</taxon>
        <taxon>Cottioidei</taxon>
        <taxon>Cottales</taxon>
        <taxon>Liparidae</taxon>
        <taxon>Liparis</taxon>
    </lineage>
</organism>